<proteinExistence type="predicted"/>
<dbReference type="EMBL" id="BARS01002480">
    <property type="protein sequence ID" value="GAF85510.1"/>
    <property type="molecule type" value="Genomic_DNA"/>
</dbReference>
<dbReference type="SUPFAM" id="SSF56059">
    <property type="entry name" value="Glutathione synthetase ATP-binding domain-like"/>
    <property type="match status" value="1"/>
</dbReference>
<gene>
    <name evidence="2" type="ORF">S01H1_04727</name>
</gene>
<dbReference type="InterPro" id="IPR011761">
    <property type="entry name" value="ATP-grasp"/>
</dbReference>
<comment type="caution">
    <text evidence="2">The sequence shown here is derived from an EMBL/GenBank/DDBJ whole genome shotgun (WGS) entry which is preliminary data.</text>
</comment>
<accession>X0UAK8</accession>
<dbReference type="InterPro" id="IPR026838">
    <property type="entry name" value="YheC/D"/>
</dbReference>
<dbReference type="Gene3D" id="3.30.470.20">
    <property type="entry name" value="ATP-grasp fold, B domain"/>
    <property type="match status" value="1"/>
</dbReference>
<sequence length="122" mass="13943">QKIIQTYIRIAKKGDFRCNEHAGGLLKYISKSEILLEIKKVSKRIVDILNKKFSLYALDFIISNNGNIYLLEANTGPGLDWNLSVKENEIEAKKLIRIIIKEISRRVNLSKNTSEKKAVVGR</sequence>
<evidence type="ECO:0000259" key="1">
    <source>
        <dbReference type="PROSITE" id="PS50975"/>
    </source>
</evidence>
<reference evidence="2" key="1">
    <citation type="journal article" date="2014" name="Front. Microbiol.">
        <title>High frequency of phylogenetically diverse reductive dehalogenase-homologous genes in deep subseafloor sedimentary metagenomes.</title>
        <authorList>
            <person name="Kawai M."/>
            <person name="Futagami T."/>
            <person name="Toyoda A."/>
            <person name="Takaki Y."/>
            <person name="Nishi S."/>
            <person name="Hori S."/>
            <person name="Arai W."/>
            <person name="Tsubouchi T."/>
            <person name="Morono Y."/>
            <person name="Uchiyama I."/>
            <person name="Ito T."/>
            <person name="Fujiyama A."/>
            <person name="Inagaki F."/>
            <person name="Takami H."/>
        </authorList>
    </citation>
    <scope>NUCLEOTIDE SEQUENCE</scope>
    <source>
        <strain evidence="2">Expedition CK06-06</strain>
    </source>
</reference>
<dbReference type="PROSITE" id="PS50975">
    <property type="entry name" value="ATP_GRASP"/>
    <property type="match status" value="1"/>
</dbReference>
<dbReference type="GO" id="GO:0046872">
    <property type="term" value="F:metal ion binding"/>
    <property type="evidence" value="ECO:0007669"/>
    <property type="project" value="InterPro"/>
</dbReference>
<name>X0UAK8_9ZZZZ</name>
<protein>
    <recommendedName>
        <fullName evidence="1">ATP-grasp domain-containing protein</fullName>
    </recommendedName>
</protein>
<dbReference type="GO" id="GO:0005524">
    <property type="term" value="F:ATP binding"/>
    <property type="evidence" value="ECO:0007669"/>
    <property type="project" value="InterPro"/>
</dbReference>
<dbReference type="AlphaFoldDB" id="X0UAK8"/>
<feature type="non-terminal residue" evidence="2">
    <location>
        <position position="1"/>
    </location>
</feature>
<dbReference type="Pfam" id="PF14398">
    <property type="entry name" value="ATPgrasp_YheCD"/>
    <property type="match status" value="1"/>
</dbReference>
<organism evidence="2">
    <name type="scientific">marine sediment metagenome</name>
    <dbReference type="NCBI Taxonomy" id="412755"/>
    <lineage>
        <taxon>unclassified sequences</taxon>
        <taxon>metagenomes</taxon>
        <taxon>ecological metagenomes</taxon>
    </lineage>
</organism>
<evidence type="ECO:0000313" key="2">
    <source>
        <dbReference type="EMBL" id="GAF85510.1"/>
    </source>
</evidence>
<feature type="domain" description="ATP-grasp" evidence="1">
    <location>
        <begin position="37"/>
        <end position="104"/>
    </location>
</feature>